<sequence length="479" mass="54598">MEHMFLTWMLLIFVSLVSISLFVLFYKHRSHYTGANLPPGKIGYPVIGETIEFLSTGWKGHPEKFIFDRMTKFSTEVFKTSLVGEPAAVFCGATCNKFLFSNENKLVTAWWPSSVNKVFPSSMQTSSQAEAKKMRKLLPGFMKPEALQRYIGIMDTIAQRHFSADWDNRSEILTFPLAKRYTFWLAAKLFVSLDDPKEIKKFEDPFQLLASGIISMPIDLPGTPFHRAIKASNFIRKELLKIIKQRKIDLAEGKASPTQDILSHMLLTCTDDGQYMNELDIADKILGLLIGGHDTASAACTFIVKYLAELPHIYDTVYQEQMEIAKTKAEGELLNWDDLQKMKNSWNVAQEVLRLAPPLQGAFREAMTDFVFNGFSIPKGWKLYWSANSTHKNPAYFPEPEKFDPTRFEGNGPAPYTFVPFGGGPRMCPGKEYARLEILVFMHNLVKRYKWEKTLPDEKIVVDPMPIPAKGLPIRLFPH</sequence>
<name>A0AA88AMC0_FICCA</name>
<dbReference type="Pfam" id="PF00067">
    <property type="entry name" value="p450"/>
    <property type="match status" value="1"/>
</dbReference>
<dbReference type="EMBL" id="BTGU01000047">
    <property type="protein sequence ID" value="GMN53542.1"/>
    <property type="molecule type" value="Genomic_DNA"/>
</dbReference>
<evidence type="ECO:0000256" key="8">
    <source>
        <dbReference type="ARBA" id="ARBA00023004"/>
    </source>
</evidence>
<comment type="subcellular location">
    <subcellularLocation>
        <location evidence="2">Membrane</location>
        <topology evidence="2">Single-pass membrane protein</topology>
    </subcellularLocation>
</comment>
<dbReference type="GO" id="GO:0020037">
    <property type="term" value="F:heme binding"/>
    <property type="evidence" value="ECO:0007669"/>
    <property type="project" value="InterPro"/>
</dbReference>
<dbReference type="AlphaFoldDB" id="A0AA88AMC0"/>
<evidence type="ECO:0000256" key="11">
    <source>
        <dbReference type="SAM" id="Phobius"/>
    </source>
</evidence>
<dbReference type="Gene3D" id="1.10.630.10">
    <property type="entry name" value="Cytochrome P450"/>
    <property type="match status" value="1"/>
</dbReference>
<dbReference type="GO" id="GO:0016020">
    <property type="term" value="C:membrane"/>
    <property type="evidence" value="ECO:0007669"/>
    <property type="project" value="UniProtKB-SubCell"/>
</dbReference>
<evidence type="ECO:0000256" key="7">
    <source>
        <dbReference type="ARBA" id="ARBA00023002"/>
    </source>
</evidence>
<dbReference type="PRINTS" id="PR00385">
    <property type="entry name" value="P450"/>
</dbReference>
<organism evidence="12 13">
    <name type="scientific">Ficus carica</name>
    <name type="common">Common fig</name>
    <dbReference type="NCBI Taxonomy" id="3494"/>
    <lineage>
        <taxon>Eukaryota</taxon>
        <taxon>Viridiplantae</taxon>
        <taxon>Streptophyta</taxon>
        <taxon>Embryophyta</taxon>
        <taxon>Tracheophyta</taxon>
        <taxon>Spermatophyta</taxon>
        <taxon>Magnoliopsida</taxon>
        <taxon>eudicotyledons</taxon>
        <taxon>Gunneridae</taxon>
        <taxon>Pentapetalae</taxon>
        <taxon>rosids</taxon>
        <taxon>fabids</taxon>
        <taxon>Rosales</taxon>
        <taxon>Moraceae</taxon>
        <taxon>Ficeae</taxon>
        <taxon>Ficus</taxon>
    </lineage>
</organism>
<dbReference type="GO" id="GO:0016125">
    <property type="term" value="P:sterol metabolic process"/>
    <property type="evidence" value="ECO:0007669"/>
    <property type="project" value="TreeGrafter"/>
</dbReference>
<keyword evidence="9 10" id="KW-0349">Heme</keyword>
<keyword evidence="4 11" id="KW-0812">Transmembrane</keyword>
<dbReference type="InterPro" id="IPR017972">
    <property type="entry name" value="Cyt_P450_CS"/>
</dbReference>
<dbReference type="CDD" id="cd11043">
    <property type="entry name" value="CYP90-like"/>
    <property type="match status" value="1"/>
</dbReference>
<dbReference type="InterPro" id="IPR001128">
    <property type="entry name" value="Cyt_P450"/>
</dbReference>
<evidence type="ECO:0000256" key="6">
    <source>
        <dbReference type="ARBA" id="ARBA00022989"/>
    </source>
</evidence>
<evidence type="ECO:0000256" key="10">
    <source>
        <dbReference type="RuleBase" id="RU000461"/>
    </source>
</evidence>
<reference evidence="12" key="1">
    <citation type="submission" date="2023-07" db="EMBL/GenBank/DDBJ databases">
        <title>draft genome sequence of fig (Ficus carica).</title>
        <authorList>
            <person name="Takahashi T."/>
            <person name="Nishimura K."/>
        </authorList>
    </citation>
    <scope>NUCLEOTIDE SEQUENCE</scope>
</reference>
<dbReference type="PANTHER" id="PTHR24286">
    <property type="entry name" value="CYTOCHROME P450 26"/>
    <property type="match status" value="1"/>
</dbReference>
<evidence type="ECO:0008006" key="14">
    <source>
        <dbReference type="Google" id="ProtNLM"/>
    </source>
</evidence>
<dbReference type="InterPro" id="IPR036396">
    <property type="entry name" value="Cyt_P450_sf"/>
</dbReference>
<dbReference type="InterPro" id="IPR002401">
    <property type="entry name" value="Cyt_P450_E_grp-I"/>
</dbReference>
<dbReference type="Proteomes" id="UP001187192">
    <property type="component" value="Unassembled WGS sequence"/>
</dbReference>
<keyword evidence="10" id="KW-0503">Monooxygenase</keyword>
<comment type="cofactor">
    <cofactor evidence="1 9">
        <name>heme</name>
        <dbReference type="ChEBI" id="CHEBI:30413"/>
    </cofactor>
</comment>
<keyword evidence="7 10" id="KW-0560">Oxidoreductase</keyword>
<keyword evidence="5 9" id="KW-0479">Metal-binding</keyword>
<dbReference type="PANTHER" id="PTHR24286:SF381">
    <property type="entry name" value="BETA-AMYRIN 28-OXIDASE"/>
    <property type="match status" value="1"/>
</dbReference>
<evidence type="ECO:0000313" key="13">
    <source>
        <dbReference type="Proteomes" id="UP001187192"/>
    </source>
</evidence>
<dbReference type="Gramene" id="FCD_00017674-RA">
    <property type="protein sequence ID" value="FCD_00017674-RA:cds"/>
    <property type="gene ID" value="FCD_00017674"/>
</dbReference>
<evidence type="ECO:0000256" key="9">
    <source>
        <dbReference type="PIRSR" id="PIRSR602401-1"/>
    </source>
</evidence>
<keyword evidence="13" id="KW-1185">Reference proteome</keyword>
<dbReference type="SUPFAM" id="SSF48264">
    <property type="entry name" value="Cytochrome P450"/>
    <property type="match status" value="1"/>
</dbReference>
<accession>A0AA88AMC0</accession>
<keyword evidence="8 9" id="KW-0408">Iron</keyword>
<dbReference type="PRINTS" id="PR00463">
    <property type="entry name" value="EP450I"/>
</dbReference>
<evidence type="ECO:0000256" key="2">
    <source>
        <dbReference type="ARBA" id="ARBA00004167"/>
    </source>
</evidence>
<protein>
    <recommendedName>
        <fullName evidence="14">Cytochrome P450</fullName>
    </recommendedName>
</protein>
<dbReference type="GO" id="GO:0004497">
    <property type="term" value="F:monooxygenase activity"/>
    <property type="evidence" value="ECO:0007669"/>
    <property type="project" value="UniProtKB-KW"/>
</dbReference>
<dbReference type="FunFam" id="1.10.630.10:FF:000022">
    <property type="entry name" value="Taxadiene 5-alpha hydroxylase"/>
    <property type="match status" value="1"/>
</dbReference>
<comment type="caution">
    <text evidence="12">The sequence shown here is derived from an EMBL/GenBank/DDBJ whole genome shotgun (WGS) entry which is preliminary data.</text>
</comment>
<evidence type="ECO:0000256" key="3">
    <source>
        <dbReference type="ARBA" id="ARBA00010617"/>
    </source>
</evidence>
<evidence type="ECO:0000256" key="4">
    <source>
        <dbReference type="ARBA" id="ARBA00022692"/>
    </source>
</evidence>
<feature type="binding site" description="axial binding residue" evidence="9">
    <location>
        <position position="428"/>
    </location>
    <ligand>
        <name>heme</name>
        <dbReference type="ChEBI" id="CHEBI:30413"/>
    </ligand>
    <ligandPart>
        <name>Fe</name>
        <dbReference type="ChEBI" id="CHEBI:18248"/>
    </ligandPart>
</feature>
<dbReference type="PROSITE" id="PS00086">
    <property type="entry name" value="CYTOCHROME_P450"/>
    <property type="match status" value="1"/>
</dbReference>
<evidence type="ECO:0000256" key="1">
    <source>
        <dbReference type="ARBA" id="ARBA00001971"/>
    </source>
</evidence>
<proteinExistence type="inferred from homology"/>
<comment type="similarity">
    <text evidence="3 10">Belongs to the cytochrome P450 family.</text>
</comment>
<keyword evidence="6 11" id="KW-1133">Transmembrane helix</keyword>
<keyword evidence="11" id="KW-0472">Membrane</keyword>
<evidence type="ECO:0000256" key="5">
    <source>
        <dbReference type="ARBA" id="ARBA00022723"/>
    </source>
</evidence>
<dbReference type="GO" id="GO:0016705">
    <property type="term" value="F:oxidoreductase activity, acting on paired donors, with incorporation or reduction of molecular oxygen"/>
    <property type="evidence" value="ECO:0007669"/>
    <property type="project" value="InterPro"/>
</dbReference>
<feature type="transmembrane region" description="Helical" evidence="11">
    <location>
        <begin position="6"/>
        <end position="26"/>
    </location>
</feature>
<evidence type="ECO:0000313" key="12">
    <source>
        <dbReference type="EMBL" id="GMN53542.1"/>
    </source>
</evidence>
<gene>
    <name evidence="12" type="ORF">TIFTF001_022677</name>
</gene>
<dbReference type="GO" id="GO:0005506">
    <property type="term" value="F:iron ion binding"/>
    <property type="evidence" value="ECO:0007669"/>
    <property type="project" value="InterPro"/>
</dbReference>